<evidence type="ECO:0000313" key="2">
    <source>
        <dbReference type="Proteomes" id="UP000024001"/>
    </source>
</evidence>
<dbReference type="InterPro" id="IPR011856">
    <property type="entry name" value="tRNA_endonuc-like_dom_sf"/>
</dbReference>
<dbReference type="Gene3D" id="3.40.1350.10">
    <property type="match status" value="1"/>
</dbReference>
<gene>
    <name evidence="1" type="ORF">BW34_02576</name>
</gene>
<evidence type="ECO:0000313" key="1">
    <source>
        <dbReference type="EMBL" id="EZP26244.1"/>
    </source>
</evidence>
<proteinExistence type="predicted"/>
<keyword evidence="2" id="KW-1185">Reference proteome</keyword>
<reference evidence="1 2" key="1">
    <citation type="submission" date="2014-03" db="EMBL/GenBank/DDBJ databases">
        <title>Draft Genome Sequences of 13 Willow Endophytes.</title>
        <authorList>
            <person name="Gan H.Y."/>
            <person name="Gan H.M."/>
            <person name="Savka M.A."/>
            <person name="Hudson A.O."/>
        </authorList>
    </citation>
    <scope>NUCLEOTIDE SEQUENCE [LARGE SCALE GENOMIC DNA]</scope>
    <source>
        <strain evidence="1 2">RIT293</strain>
    </source>
</reference>
<sequence length="201" mass="22795">MVDTKQTKTIGEHHVAAELARRGWAPALTRDGLERTDILAVLAEGAQRRLVEIQVKTARGARMDSISWPLGSKSQEPSLHDREYFVMVTVPHDLRERPRNFVVPRIHVAAAAWIEHMNWLTHPDAPPGKRNAPVERSRVLLRTFAAYEDRWDLLETDQSRCPVLLPANYRDLAITQRVGLPPDHEWNAGLPESWVGTEHGS</sequence>
<dbReference type="GO" id="GO:0003676">
    <property type="term" value="F:nucleic acid binding"/>
    <property type="evidence" value="ECO:0007669"/>
    <property type="project" value="InterPro"/>
</dbReference>
<comment type="caution">
    <text evidence="1">The sequence shown here is derived from an EMBL/GenBank/DDBJ whole genome shotgun (WGS) entry which is preliminary data.</text>
</comment>
<dbReference type="Proteomes" id="UP000024001">
    <property type="component" value="Unassembled WGS sequence"/>
</dbReference>
<protein>
    <recommendedName>
        <fullName evidence="3">DUF4365 domain-containing protein</fullName>
    </recommendedName>
</protein>
<dbReference type="EMBL" id="JFYO01000007">
    <property type="protein sequence ID" value="EZP26244.1"/>
    <property type="molecule type" value="Genomic_DNA"/>
</dbReference>
<dbReference type="RefSeq" id="WP_036313169.1">
    <property type="nucleotide sequence ID" value="NZ_JFYO01000007.1"/>
</dbReference>
<dbReference type="AlphaFoldDB" id="A0A031FN36"/>
<accession>A0A031FN36</accession>
<name>A0A031FN36_9MICO</name>
<dbReference type="eggNOG" id="ENOG50331NN">
    <property type="taxonomic scope" value="Bacteria"/>
</dbReference>
<organism evidence="1 2">
    <name type="scientific">Microbacterium oleivorans</name>
    <dbReference type="NCBI Taxonomy" id="273677"/>
    <lineage>
        <taxon>Bacteria</taxon>
        <taxon>Bacillati</taxon>
        <taxon>Actinomycetota</taxon>
        <taxon>Actinomycetes</taxon>
        <taxon>Micrococcales</taxon>
        <taxon>Microbacteriaceae</taxon>
        <taxon>Microbacterium</taxon>
    </lineage>
</organism>
<evidence type="ECO:0008006" key="3">
    <source>
        <dbReference type="Google" id="ProtNLM"/>
    </source>
</evidence>